<dbReference type="EMBL" id="UOGD01000018">
    <property type="protein sequence ID" value="VAX15359.1"/>
    <property type="molecule type" value="Genomic_DNA"/>
</dbReference>
<organism evidence="1">
    <name type="scientific">hydrothermal vent metagenome</name>
    <dbReference type="NCBI Taxonomy" id="652676"/>
    <lineage>
        <taxon>unclassified sequences</taxon>
        <taxon>metagenomes</taxon>
        <taxon>ecological metagenomes</taxon>
    </lineage>
</organism>
<protein>
    <submittedName>
        <fullName evidence="1">Uncharacterized protein</fullName>
    </submittedName>
</protein>
<sequence length="527" mass="60456">MIKVLNTILFTLVFISIVKTQTKLETMEGKITYLSSQNVYVKFDNVGNIKAGDTLFVKQKKGYLPAVKVEYLSSRSAAGKKLNNVNLKIGDRLLYFYAPTLKHEPEIIAVPAISEQVVKNETTAKNSKSKSRKIGRVEGRVSLSSYSNVSSTNGVDFVRWRYTFAVSSQNFNSSRLSFDSYISFNYRSTEWNYIKNNINDALKIYSLSIGYDIGNNLNLIFGRNINRDISNIGAIDGLQLQGKFGKFTTGVIVGSRPDYKNYSFNFNLFEFGGFISHSDIAGYGVMQNSFALFQQTNDFKTDRRFFYFQHYSNFIKPVYLFFSTEVDLYKKVNGVSSSDFSLTGMYVSLRYRPMRKLSISGSFDSRKNVIYYETYQNYADSLYENATRQGFRFSMNLRPWNNLFFRFAYGFRTRTGDIRSSQNFSGSVSYTRVPFIRGTVGLNYNNLATSYLNGNIFGVSYSRDLLAGLLYATLNYRKVLYKFLNGAPILDQNIFTVDVNWRIMRYLSASLTYEGTFETVFSYGRVY</sequence>
<name>A0A3B1BAX5_9ZZZZ</name>
<accession>A0A3B1BAX5</accession>
<gene>
    <name evidence="1" type="ORF">MNBD_IGNAVI01-2753</name>
</gene>
<dbReference type="AlphaFoldDB" id="A0A3B1BAX5"/>
<feature type="non-terminal residue" evidence="1">
    <location>
        <position position="527"/>
    </location>
</feature>
<reference evidence="1" key="1">
    <citation type="submission" date="2018-06" db="EMBL/GenBank/DDBJ databases">
        <authorList>
            <person name="Zhirakovskaya E."/>
        </authorList>
    </citation>
    <scope>NUCLEOTIDE SEQUENCE</scope>
</reference>
<proteinExistence type="predicted"/>
<evidence type="ECO:0000313" key="1">
    <source>
        <dbReference type="EMBL" id="VAX15359.1"/>
    </source>
</evidence>